<name>A0A6A5W1N7_9PLEO</name>
<dbReference type="EMBL" id="ML977643">
    <property type="protein sequence ID" value="KAF1995214.1"/>
    <property type="molecule type" value="Genomic_DNA"/>
</dbReference>
<reference evidence="1" key="1">
    <citation type="journal article" date="2020" name="Stud. Mycol.">
        <title>101 Dothideomycetes genomes: a test case for predicting lifestyles and emergence of pathogens.</title>
        <authorList>
            <person name="Haridas S."/>
            <person name="Albert R."/>
            <person name="Binder M."/>
            <person name="Bloem J."/>
            <person name="Labutti K."/>
            <person name="Salamov A."/>
            <person name="Andreopoulos B."/>
            <person name="Baker S."/>
            <person name="Barry K."/>
            <person name="Bills G."/>
            <person name="Bluhm B."/>
            <person name="Cannon C."/>
            <person name="Castanera R."/>
            <person name="Culley D."/>
            <person name="Daum C."/>
            <person name="Ezra D."/>
            <person name="Gonzalez J."/>
            <person name="Henrissat B."/>
            <person name="Kuo A."/>
            <person name="Liang C."/>
            <person name="Lipzen A."/>
            <person name="Lutzoni F."/>
            <person name="Magnuson J."/>
            <person name="Mondo S."/>
            <person name="Nolan M."/>
            <person name="Ohm R."/>
            <person name="Pangilinan J."/>
            <person name="Park H.-J."/>
            <person name="Ramirez L."/>
            <person name="Alfaro M."/>
            <person name="Sun H."/>
            <person name="Tritt A."/>
            <person name="Yoshinaga Y."/>
            <person name="Zwiers L.-H."/>
            <person name="Turgeon B."/>
            <person name="Goodwin S."/>
            <person name="Spatafora J."/>
            <person name="Crous P."/>
            <person name="Grigoriev I."/>
        </authorList>
    </citation>
    <scope>NUCLEOTIDE SEQUENCE</scope>
    <source>
        <strain evidence="1">CBS 123094</strain>
    </source>
</reference>
<evidence type="ECO:0000313" key="2">
    <source>
        <dbReference type="Proteomes" id="UP000799779"/>
    </source>
</evidence>
<evidence type="ECO:0000313" key="1">
    <source>
        <dbReference type="EMBL" id="KAF1995214.1"/>
    </source>
</evidence>
<organism evidence="1 2">
    <name type="scientific">Amniculicola lignicola CBS 123094</name>
    <dbReference type="NCBI Taxonomy" id="1392246"/>
    <lineage>
        <taxon>Eukaryota</taxon>
        <taxon>Fungi</taxon>
        <taxon>Dikarya</taxon>
        <taxon>Ascomycota</taxon>
        <taxon>Pezizomycotina</taxon>
        <taxon>Dothideomycetes</taxon>
        <taxon>Pleosporomycetidae</taxon>
        <taxon>Pleosporales</taxon>
        <taxon>Amniculicolaceae</taxon>
        <taxon>Amniculicola</taxon>
    </lineage>
</organism>
<protein>
    <submittedName>
        <fullName evidence="1">Uncharacterized protein</fullName>
    </submittedName>
</protein>
<proteinExistence type="predicted"/>
<keyword evidence="2" id="KW-1185">Reference proteome</keyword>
<accession>A0A6A5W1N7</accession>
<dbReference type="AlphaFoldDB" id="A0A6A5W1N7"/>
<sequence length="68" mass="7653">MKKSLPEGDWGAYANYAVQGTSPSILRFLFPFCFGDFITGMIFQHIATSPYHNNLRHDGDLSCDELPL</sequence>
<gene>
    <name evidence="1" type="ORF">P154DRAFT_349455</name>
</gene>
<dbReference type="Proteomes" id="UP000799779">
    <property type="component" value="Unassembled WGS sequence"/>
</dbReference>